<dbReference type="SUPFAM" id="SSF57667">
    <property type="entry name" value="beta-beta-alpha zinc fingers"/>
    <property type="match status" value="2"/>
</dbReference>
<evidence type="ECO:0000256" key="12">
    <source>
        <dbReference type="SAM" id="MobiDB-lite"/>
    </source>
</evidence>
<keyword evidence="3" id="KW-0963">Cytoplasm</keyword>
<reference evidence="14 15" key="1">
    <citation type="submission" date="2020-06" db="EMBL/GenBank/DDBJ databases">
        <title>The yeast mating-type switching endonuclease HO is a domesticated member of an unorthodox homing genetic element family.</title>
        <authorList>
            <person name="Coughlan A.Y."/>
            <person name="Lombardi L."/>
            <person name="Braun-Galleani S."/>
            <person name="Martos A.R."/>
            <person name="Galeote V."/>
            <person name="Bigey F."/>
            <person name="Dequin S."/>
            <person name="Byrne K.P."/>
            <person name="Wolfe K.H."/>
        </authorList>
    </citation>
    <scope>NUCLEOTIDE SEQUENCE [LARGE SCALE GENOMIC DNA]</scope>
    <source>
        <strain evidence="14 15">CBS2947</strain>
    </source>
</reference>
<evidence type="ECO:0000313" key="14">
    <source>
        <dbReference type="EMBL" id="QLQ77964.1"/>
    </source>
</evidence>
<keyword evidence="9" id="KW-0804">Transcription</keyword>
<dbReference type="Gene3D" id="3.30.160.60">
    <property type="entry name" value="Classic Zinc Finger"/>
    <property type="match status" value="3"/>
</dbReference>
<dbReference type="GO" id="GO:0008270">
    <property type="term" value="F:zinc ion binding"/>
    <property type="evidence" value="ECO:0007669"/>
    <property type="project" value="UniProtKB-KW"/>
</dbReference>
<evidence type="ECO:0000256" key="3">
    <source>
        <dbReference type="ARBA" id="ARBA00022490"/>
    </source>
</evidence>
<dbReference type="PROSITE" id="PS00028">
    <property type="entry name" value="ZINC_FINGER_C2H2_1"/>
    <property type="match status" value="2"/>
</dbReference>
<dbReference type="EMBL" id="CP059267">
    <property type="protein sequence ID" value="QLQ77964.1"/>
    <property type="molecule type" value="Genomic_DNA"/>
</dbReference>
<evidence type="ECO:0000259" key="13">
    <source>
        <dbReference type="PROSITE" id="PS50157"/>
    </source>
</evidence>
<evidence type="ECO:0000256" key="4">
    <source>
        <dbReference type="ARBA" id="ARBA00022723"/>
    </source>
</evidence>
<evidence type="ECO:0000256" key="1">
    <source>
        <dbReference type="ARBA" id="ARBA00004123"/>
    </source>
</evidence>
<dbReference type="InterPro" id="IPR013087">
    <property type="entry name" value="Znf_C2H2_type"/>
</dbReference>
<feature type="domain" description="C2H2-type" evidence="13">
    <location>
        <begin position="420"/>
        <end position="447"/>
    </location>
</feature>
<comment type="subcellular location">
    <subcellularLocation>
        <location evidence="2">Cytoplasm</location>
    </subcellularLocation>
    <subcellularLocation>
        <location evidence="1">Nucleus</location>
    </subcellularLocation>
</comment>
<feature type="region of interest" description="Disordered" evidence="12">
    <location>
        <begin position="1"/>
        <end position="26"/>
    </location>
</feature>
<dbReference type="GO" id="GO:0045944">
    <property type="term" value="P:positive regulation of transcription by RNA polymerase II"/>
    <property type="evidence" value="ECO:0007669"/>
    <property type="project" value="UniProtKB-ARBA"/>
</dbReference>
<evidence type="ECO:0000313" key="15">
    <source>
        <dbReference type="Proteomes" id="UP000510647"/>
    </source>
</evidence>
<evidence type="ECO:0000256" key="10">
    <source>
        <dbReference type="ARBA" id="ARBA00023242"/>
    </source>
</evidence>
<dbReference type="PANTHER" id="PTHR23235">
    <property type="entry name" value="KRUEPPEL-LIKE TRANSCRIPTION FACTOR"/>
    <property type="match status" value="1"/>
</dbReference>
<evidence type="ECO:0000256" key="6">
    <source>
        <dbReference type="ARBA" id="ARBA00022771"/>
    </source>
</evidence>
<dbReference type="PROSITE" id="PS50157">
    <property type="entry name" value="ZINC_FINGER_C2H2_2"/>
    <property type="match status" value="3"/>
</dbReference>
<name>A0A7H9HJ77_9SACH</name>
<accession>A0A7H9HJ77</accession>
<keyword evidence="7" id="KW-0862">Zinc</keyword>
<dbReference type="Pfam" id="PF00096">
    <property type="entry name" value="zf-C2H2"/>
    <property type="match status" value="1"/>
</dbReference>
<dbReference type="GO" id="GO:0000981">
    <property type="term" value="F:DNA-binding transcription factor activity, RNA polymerase II-specific"/>
    <property type="evidence" value="ECO:0007669"/>
    <property type="project" value="TreeGrafter"/>
</dbReference>
<keyword evidence="8" id="KW-0805">Transcription regulation</keyword>
<evidence type="ECO:0000256" key="11">
    <source>
        <dbReference type="PROSITE-ProRule" id="PRU00042"/>
    </source>
</evidence>
<keyword evidence="15" id="KW-1185">Reference proteome</keyword>
<evidence type="ECO:0000256" key="9">
    <source>
        <dbReference type="ARBA" id="ARBA00023163"/>
    </source>
</evidence>
<dbReference type="FunFam" id="3.30.160.60:FF:000239">
    <property type="entry name" value="C2H2 type zinc finger protein"/>
    <property type="match status" value="1"/>
</dbReference>
<gene>
    <name evidence="14" type="ORF">HG537_0A02110</name>
</gene>
<evidence type="ECO:0000256" key="5">
    <source>
        <dbReference type="ARBA" id="ARBA00022737"/>
    </source>
</evidence>
<keyword evidence="5" id="KW-0677">Repeat</keyword>
<feature type="region of interest" description="Disordered" evidence="12">
    <location>
        <begin position="308"/>
        <end position="385"/>
    </location>
</feature>
<keyword evidence="4" id="KW-0479">Metal-binding</keyword>
<feature type="domain" description="C2H2-type" evidence="13">
    <location>
        <begin position="448"/>
        <end position="484"/>
    </location>
</feature>
<keyword evidence="10" id="KW-0539">Nucleus</keyword>
<protein>
    <recommendedName>
        <fullName evidence="13">C2H2-type domain-containing protein</fullName>
    </recommendedName>
</protein>
<dbReference type="OrthoDB" id="8117402at2759"/>
<dbReference type="GO" id="GO:0005634">
    <property type="term" value="C:nucleus"/>
    <property type="evidence" value="ECO:0007669"/>
    <property type="project" value="UniProtKB-SubCell"/>
</dbReference>
<feature type="compositionally biased region" description="Low complexity" evidence="12">
    <location>
        <begin position="345"/>
        <end position="366"/>
    </location>
</feature>
<evidence type="ECO:0000256" key="7">
    <source>
        <dbReference type="ARBA" id="ARBA00022833"/>
    </source>
</evidence>
<dbReference type="Proteomes" id="UP000510647">
    <property type="component" value="Chromosome 1"/>
</dbReference>
<proteinExistence type="predicted"/>
<keyword evidence="6 11" id="KW-0863">Zinc-finger</keyword>
<evidence type="ECO:0000256" key="2">
    <source>
        <dbReference type="ARBA" id="ARBA00004496"/>
    </source>
</evidence>
<dbReference type="GO" id="GO:0005737">
    <property type="term" value="C:cytoplasm"/>
    <property type="evidence" value="ECO:0007669"/>
    <property type="project" value="UniProtKB-SubCell"/>
</dbReference>
<dbReference type="InterPro" id="IPR036236">
    <property type="entry name" value="Znf_C2H2_sf"/>
</dbReference>
<dbReference type="SMART" id="SM00355">
    <property type="entry name" value="ZnF_C2H2"/>
    <property type="match status" value="2"/>
</dbReference>
<sequence length="506" mass="55919">MSDVYGHIADIDSDEGDQGNEKDEERGFHLDMSGFSEVGIEKRQNESFIETYLVSSDGQMLCEPQISVGRESEVLFSPSSSSSQRNPVTPTLKVEESEGVTWANLMGASREDAGDGGSSVNVAGRSYLGAFSADHELNDAYRSDAETGYASSNYHTPGLYPVDPAVSPAVSYLTIGDDELDDLLSVHSGTSAYTNFSLPMSDSGFRHVTNVDELDNLLSASSGRFDENFSEFIQSSVTACEEQQGSRVPPVISVQEFQEKHSDGAEASVSSTFDEQNFQKAEQKLNASLLCPADADMQHEDMINGRIARRRASHGSRRSSRSPRRSRSLSPDERARSLSEDSDRLLLLADLQPPSPNESSNRSPSPLRDGETLQNLSGNTRRRLSQKNPATYACDLCDKKFTRPYNLKSHLRTHTNERPFICSSCGKAFARQHDRKRHEDLHTGKKRYVCGGKLKDGSPWGCGKKFARSDALGRHFKTESGKKCITPLYQEAARNNQILDPEFQQD</sequence>
<dbReference type="GO" id="GO:0000978">
    <property type="term" value="F:RNA polymerase II cis-regulatory region sequence-specific DNA binding"/>
    <property type="evidence" value="ECO:0007669"/>
    <property type="project" value="TreeGrafter"/>
</dbReference>
<feature type="compositionally biased region" description="Basic and acidic residues" evidence="12">
    <location>
        <begin position="330"/>
        <end position="344"/>
    </location>
</feature>
<feature type="domain" description="C2H2-type" evidence="13">
    <location>
        <begin position="392"/>
        <end position="419"/>
    </location>
</feature>
<feature type="compositionally biased region" description="Basic residues" evidence="12">
    <location>
        <begin position="308"/>
        <end position="327"/>
    </location>
</feature>
<organism evidence="14 15">
    <name type="scientific">Torulaspora globosa</name>
    <dbReference type="NCBI Taxonomy" id="48254"/>
    <lineage>
        <taxon>Eukaryota</taxon>
        <taxon>Fungi</taxon>
        <taxon>Dikarya</taxon>
        <taxon>Ascomycota</taxon>
        <taxon>Saccharomycotina</taxon>
        <taxon>Saccharomycetes</taxon>
        <taxon>Saccharomycetales</taxon>
        <taxon>Saccharomycetaceae</taxon>
        <taxon>Torulaspora</taxon>
    </lineage>
</organism>
<dbReference type="FunFam" id="3.30.160.60:FF:000181">
    <property type="entry name" value="C2H2 type zinc finger protein"/>
    <property type="match status" value="1"/>
</dbReference>
<dbReference type="GO" id="GO:0071467">
    <property type="term" value="P:cellular response to pH"/>
    <property type="evidence" value="ECO:0007669"/>
    <property type="project" value="UniProtKB-ARBA"/>
</dbReference>
<dbReference type="GO" id="GO:0071277">
    <property type="term" value="P:cellular response to calcium ion"/>
    <property type="evidence" value="ECO:0007669"/>
    <property type="project" value="UniProtKB-ARBA"/>
</dbReference>
<dbReference type="AlphaFoldDB" id="A0A7H9HJ77"/>
<evidence type="ECO:0000256" key="8">
    <source>
        <dbReference type="ARBA" id="ARBA00023015"/>
    </source>
</evidence>
<dbReference type="PANTHER" id="PTHR23235:SF120">
    <property type="entry name" value="KRUPPEL-LIKE FACTOR 15"/>
    <property type="match status" value="1"/>
</dbReference>
<dbReference type="FunFam" id="3.30.160.60:FF:000065">
    <property type="entry name" value="B-cell CLL/lymphoma 6, member B"/>
    <property type="match status" value="1"/>
</dbReference>